<feature type="transmembrane region" description="Helical" evidence="1">
    <location>
        <begin position="282"/>
        <end position="304"/>
    </location>
</feature>
<keyword evidence="1" id="KW-0812">Transmembrane</keyword>
<dbReference type="eggNOG" id="COG2311">
    <property type="taxonomic scope" value="Bacteria"/>
</dbReference>
<dbReference type="InterPro" id="IPR007349">
    <property type="entry name" value="DUF418"/>
</dbReference>
<protein>
    <recommendedName>
        <fullName evidence="2">DUF418 domain-containing protein</fullName>
    </recommendedName>
</protein>
<keyword evidence="4" id="KW-1185">Reference proteome</keyword>
<feature type="domain" description="DUF418" evidence="2">
    <location>
        <begin position="245"/>
        <end position="393"/>
    </location>
</feature>
<comment type="caution">
    <text evidence="3">The sequence shown here is derived from an EMBL/GenBank/DDBJ whole genome shotgun (WGS) entry which is preliminary data.</text>
</comment>
<dbReference type="Pfam" id="PF04235">
    <property type="entry name" value="DUF418"/>
    <property type="match status" value="1"/>
</dbReference>
<name>U2WQW0_9PROT</name>
<dbReference type="EMBL" id="AWXE01000005">
    <property type="protein sequence ID" value="ERL45918.1"/>
    <property type="molecule type" value="Genomic_DNA"/>
</dbReference>
<evidence type="ECO:0000256" key="1">
    <source>
        <dbReference type="SAM" id="Phobius"/>
    </source>
</evidence>
<gene>
    <name evidence="3" type="ORF">RS24_01954</name>
</gene>
<proteinExistence type="predicted"/>
<evidence type="ECO:0000313" key="3">
    <source>
        <dbReference type="EMBL" id="ERL45918.1"/>
    </source>
</evidence>
<feature type="transmembrane region" description="Helical" evidence="1">
    <location>
        <begin position="351"/>
        <end position="374"/>
    </location>
</feature>
<dbReference type="PANTHER" id="PTHR30590:SF2">
    <property type="entry name" value="INNER MEMBRANE PROTEIN"/>
    <property type="match status" value="1"/>
</dbReference>
<dbReference type="InterPro" id="IPR052529">
    <property type="entry name" value="Bact_Transport_Assoc"/>
</dbReference>
<sequence>MSPYNNFNAERYLMPDLVRAVALIGIALVNVSVISYPLAGGYIHGGLHTTLDSMAFFLVMGLCTMKFYPLFSFMFGVGFAYQMKFADRAGVSFGWQYLRRIIGLAVFGFLNIALLFQGDVLMMYAMLGSLLFFFRNSSTQTLLKWGISFYILQIFIFLIFTTGLYLGQKFTPDDMNAELASISETVIRSHTVYASEHFTDSVILRLQEWSEIIQIGIFMDGLGAMAFFLFGFAAVKSDIIADPQALIWRRFRIVFLPIGIIGSFVGAYIQSLGDNLLSPLNMLGMTLIAIFALFSSAGYLGLIAKWTSGPITNFKVFMARGGTTTLTAYLLQGLFLSLIFNGYGLGYFAKFGAFECTLIALFVSLMTLSLASLWRKYFKLGPFERVLKKLTYLSAR</sequence>
<keyword evidence="1" id="KW-1133">Transmembrane helix</keyword>
<dbReference type="Proteomes" id="UP000016762">
    <property type="component" value="Unassembled WGS sequence"/>
</dbReference>
<dbReference type="RefSeq" id="WP_021777891.1">
    <property type="nucleotide sequence ID" value="NZ_AWXE01000005.1"/>
</dbReference>
<feature type="transmembrane region" description="Helical" evidence="1">
    <location>
        <begin position="146"/>
        <end position="166"/>
    </location>
</feature>
<keyword evidence="1" id="KW-0472">Membrane</keyword>
<evidence type="ECO:0000313" key="4">
    <source>
        <dbReference type="Proteomes" id="UP000016762"/>
    </source>
</evidence>
<dbReference type="PANTHER" id="PTHR30590">
    <property type="entry name" value="INNER MEMBRANE PROTEIN"/>
    <property type="match status" value="1"/>
</dbReference>
<feature type="transmembrane region" description="Helical" evidence="1">
    <location>
        <begin position="101"/>
        <end position="134"/>
    </location>
</feature>
<accession>U2WQW0</accession>
<feature type="transmembrane region" description="Helical" evidence="1">
    <location>
        <begin position="212"/>
        <end position="232"/>
    </location>
</feature>
<dbReference type="AlphaFoldDB" id="U2WQW0"/>
<feature type="transmembrane region" description="Helical" evidence="1">
    <location>
        <begin position="20"/>
        <end position="43"/>
    </location>
</feature>
<feature type="transmembrane region" description="Helical" evidence="1">
    <location>
        <begin position="253"/>
        <end position="270"/>
    </location>
</feature>
<feature type="transmembrane region" description="Helical" evidence="1">
    <location>
        <begin position="55"/>
        <end position="81"/>
    </location>
</feature>
<organism evidence="3 4">
    <name type="scientific">Candidatus Micropelagius thuwalensis</name>
    <dbReference type="NCBI Taxonomy" id="1397666"/>
    <lineage>
        <taxon>Bacteria</taxon>
        <taxon>Pseudomonadati</taxon>
        <taxon>Pseudomonadota</taxon>
        <taxon>Alphaproteobacteria</taxon>
        <taxon>PS1 clade</taxon>
        <taxon>Candidatus Micropelagius</taxon>
    </lineage>
</organism>
<reference evidence="3 4" key="1">
    <citation type="journal article" date="2014" name="FEMS Microbiol. Ecol.">
        <title>Genomic differentiation among two strains of the PS1 clade isolated from geographically separated marine habitats.</title>
        <authorList>
            <person name="Jimenez-Infante F."/>
            <person name="Ngugi D.K."/>
            <person name="Alam I."/>
            <person name="Rashid M."/>
            <person name="Baalawi W."/>
            <person name="Kamau A.A."/>
            <person name="Bajic V.B."/>
            <person name="Stingl U."/>
        </authorList>
    </citation>
    <scope>NUCLEOTIDE SEQUENCE [LARGE SCALE GENOMIC DNA]</scope>
    <source>
        <strain evidence="3 4">RS24</strain>
    </source>
</reference>
<feature type="transmembrane region" description="Helical" evidence="1">
    <location>
        <begin position="325"/>
        <end position="345"/>
    </location>
</feature>
<evidence type="ECO:0000259" key="2">
    <source>
        <dbReference type="Pfam" id="PF04235"/>
    </source>
</evidence>